<accession>W0FGY8</accession>
<feature type="domain" description="Peptidase family U32 C-terminal" evidence="4">
    <location>
        <begin position="330"/>
        <end position="400"/>
    </location>
</feature>
<dbReference type="PANTHER" id="PTHR30217">
    <property type="entry name" value="PEPTIDASE U32 FAMILY"/>
    <property type="match status" value="1"/>
</dbReference>
<dbReference type="InterPro" id="IPR051454">
    <property type="entry name" value="RNA/ubiquinone_mod_enzymes"/>
</dbReference>
<evidence type="ECO:0000259" key="4">
    <source>
        <dbReference type="Pfam" id="PF16325"/>
    </source>
</evidence>
<evidence type="ECO:0000256" key="3">
    <source>
        <dbReference type="ARBA" id="ARBA00038374"/>
    </source>
</evidence>
<evidence type="ECO:0000256" key="2">
    <source>
        <dbReference type="ARBA" id="ARBA00022801"/>
    </source>
</evidence>
<sequence length="431" mass="47584">MDRSRVEVLSPAGNPAKLRTAVNYGADAVYMSGKSFGLRALSDNFTESEMAESITYAHSRGVKCYVTMNVMPTEDELGDLDKAIRFIGNESGADAVLVSDPGIFVRVRELCPDLEIHISTQASVTNSGACKFWADQGAKRIVLAREVSLSQIRKIRDAIPDDVELECFVHGAMCVAYSGRCLLSNYFTGRRSNGGACAQPCRWGYHVVEEKRPDLAMPVEEDERGTYVFGSKDICMIDHIPELIDAGVNSFKIEGRIKGEYYAAAVTKVYREAVDLYCADPASYAVDPHWHYVLDKVVHRDYDTGFFFQSPSADAKIDYEKSYNKPAFVVGIVQPSDPSDPASASGLTKVTQKNKLYKGDVLNVLMPEGYIEPVTVAELYDSKMEPVDACPHPEMTFYMKAVDSTGNVVTLPEMTFLSRDGDKDTGILPQE</sequence>
<protein>
    <submittedName>
        <fullName evidence="5">U32 family peptidase</fullName>
    </submittedName>
</protein>
<comment type="similarity">
    <text evidence="3">Belongs to the peptidase U32 family.</text>
</comment>
<proteinExistence type="inferred from homology"/>
<dbReference type="InterPro" id="IPR001539">
    <property type="entry name" value="Peptidase_U32"/>
</dbReference>
<organism evidence="5">
    <name type="scientific">uncultured bacterium Contig1759</name>
    <dbReference type="NCBI Taxonomy" id="1393502"/>
    <lineage>
        <taxon>Bacteria</taxon>
        <taxon>environmental samples</taxon>
    </lineage>
</organism>
<keyword evidence="1" id="KW-0645">Protease</keyword>
<keyword evidence="2" id="KW-0378">Hydrolase</keyword>
<dbReference type="Pfam" id="PF01136">
    <property type="entry name" value="Peptidase_U32"/>
    <property type="match status" value="1"/>
</dbReference>
<dbReference type="Pfam" id="PF16325">
    <property type="entry name" value="Peptidase_U32_C"/>
    <property type="match status" value="1"/>
</dbReference>
<name>W0FGY8_9BACT</name>
<dbReference type="GO" id="GO:0006508">
    <property type="term" value="P:proteolysis"/>
    <property type="evidence" value="ECO:0007669"/>
    <property type="project" value="UniProtKB-KW"/>
</dbReference>
<dbReference type="AlphaFoldDB" id="W0FGY8"/>
<evidence type="ECO:0000256" key="1">
    <source>
        <dbReference type="ARBA" id="ARBA00022670"/>
    </source>
</evidence>
<dbReference type="Gene3D" id="2.40.30.10">
    <property type="entry name" value="Translation factors"/>
    <property type="match status" value="1"/>
</dbReference>
<dbReference type="EMBL" id="KC246778">
    <property type="protein sequence ID" value="AHF23908.1"/>
    <property type="molecule type" value="Genomic_DNA"/>
</dbReference>
<dbReference type="PROSITE" id="PS01276">
    <property type="entry name" value="PEPTIDASE_U32"/>
    <property type="match status" value="1"/>
</dbReference>
<dbReference type="GO" id="GO:0008233">
    <property type="term" value="F:peptidase activity"/>
    <property type="evidence" value="ECO:0007669"/>
    <property type="project" value="UniProtKB-KW"/>
</dbReference>
<evidence type="ECO:0000313" key="5">
    <source>
        <dbReference type="EMBL" id="AHF23908.1"/>
    </source>
</evidence>
<dbReference type="PANTHER" id="PTHR30217:SF6">
    <property type="entry name" value="TRNA HYDROXYLATION PROTEIN P"/>
    <property type="match status" value="1"/>
</dbReference>
<reference evidence="5" key="1">
    <citation type="journal article" date="2013" name="PLoS ONE">
        <title>Metagenomic insights into the carbohydrate-active enzymes carried by the microorganisms adhering to solid digesta in the rumen of cows.</title>
        <authorList>
            <person name="Wang L."/>
            <person name="Hatem A."/>
            <person name="Catalyurek U.V."/>
            <person name="Morrison M."/>
            <person name="Yu Z."/>
        </authorList>
    </citation>
    <scope>NUCLEOTIDE SEQUENCE</scope>
</reference>
<dbReference type="InterPro" id="IPR032525">
    <property type="entry name" value="Peptidase_U32_C"/>
</dbReference>